<keyword evidence="6" id="KW-0788">Thiol protease</keyword>
<evidence type="ECO:0000256" key="6">
    <source>
        <dbReference type="ARBA" id="ARBA00022807"/>
    </source>
</evidence>
<dbReference type="PANTHER" id="PTHR13367">
    <property type="entry name" value="UBIQUITIN THIOESTERASE"/>
    <property type="match status" value="1"/>
</dbReference>
<comment type="catalytic activity">
    <reaction evidence="1">
        <text>Thiol-dependent hydrolysis of ester, thioester, amide, peptide and isopeptide bonds formed by the C-terminal Gly of ubiquitin (a 76-residue protein attached to proteins as an intracellular targeting signal).</text>
        <dbReference type="EC" id="3.4.19.12"/>
    </reaction>
</comment>
<dbReference type="InterPro" id="IPR046541">
    <property type="entry name" value="DUF6606"/>
</dbReference>
<evidence type="ECO:0000256" key="5">
    <source>
        <dbReference type="ARBA" id="ARBA00022801"/>
    </source>
</evidence>
<keyword evidence="4" id="KW-0833">Ubl conjugation pathway</keyword>
<dbReference type="Proteomes" id="UP000183809">
    <property type="component" value="Unassembled WGS sequence"/>
</dbReference>
<dbReference type="STRING" id="236234.A0A1J9QM45"/>
<feature type="domain" description="Helicase ATP-binding" evidence="8">
    <location>
        <begin position="2042"/>
        <end position="2223"/>
    </location>
</feature>
<dbReference type="InterPro" id="IPR051346">
    <property type="entry name" value="OTU_Deubiquitinase"/>
</dbReference>
<dbReference type="GeneID" id="31019355"/>
<dbReference type="EC" id="3.4.19.12" evidence="2"/>
<evidence type="ECO:0000256" key="1">
    <source>
        <dbReference type="ARBA" id="ARBA00000707"/>
    </source>
</evidence>
<keyword evidence="10" id="KW-1185">Reference proteome</keyword>
<dbReference type="OrthoDB" id="3182339at2759"/>
<reference evidence="9 10" key="1">
    <citation type="submission" date="2016-10" db="EMBL/GenBank/DDBJ databases">
        <title>Proteomics and genomics reveal pathogen-plant mechanisms compatible with a hemibiotrophic lifestyle of Diplodia corticola.</title>
        <authorList>
            <person name="Fernandes I."/>
            <person name="De Jonge R."/>
            <person name="Van De Peer Y."/>
            <person name="Devreese B."/>
            <person name="Alves A."/>
            <person name="Esteves A.C."/>
        </authorList>
    </citation>
    <scope>NUCLEOTIDE SEQUENCE [LARGE SCALE GENOMIC DNA]</scope>
    <source>
        <strain evidence="9 10">CBS 112549</strain>
    </source>
</reference>
<feature type="region of interest" description="Disordered" evidence="7">
    <location>
        <begin position="393"/>
        <end position="412"/>
    </location>
</feature>
<evidence type="ECO:0000256" key="7">
    <source>
        <dbReference type="SAM" id="MobiDB-lite"/>
    </source>
</evidence>
<gene>
    <name evidence="9" type="ORF">BKCO1_7800036</name>
</gene>
<evidence type="ECO:0000256" key="4">
    <source>
        <dbReference type="ARBA" id="ARBA00022786"/>
    </source>
</evidence>
<dbReference type="PANTHER" id="PTHR13367:SF32">
    <property type="entry name" value="DUF6606 DOMAIN-CONTAINING PROTEIN"/>
    <property type="match status" value="1"/>
</dbReference>
<dbReference type="Pfam" id="PF12340">
    <property type="entry name" value="DUF3638"/>
    <property type="match status" value="1"/>
</dbReference>
<evidence type="ECO:0000256" key="2">
    <source>
        <dbReference type="ARBA" id="ARBA00012759"/>
    </source>
</evidence>
<dbReference type="GO" id="GO:0006508">
    <property type="term" value="P:proteolysis"/>
    <property type="evidence" value="ECO:0007669"/>
    <property type="project" value="UniProtKB-KW"/>
</dbReference>
<dbReference type="Gene3D" id="3.40.50.300">
    <property type="entry name" value="P-loop containing nucleotide triphosphate hydrolases"/>
    <property type="match status" value="1"/>
</dbReference>
<proteinExistence type="predicted"/>
<feature type="region of interest" description="Disordered" evidence="7">
    <location>
        <begin position="3078"/>
        <end position="3118"/>
    </location>
</feature>
<organism evidence="9 10">
    <name type="scientific">Diplodia corticola</name>
    <dbReference type="NCBI Taxonomy" id="236234"/>
    <lineage>
        <taxon>Eukaryota</taxon>
        <taxon>Fungi</taxon>
        <taxon>Dikarya</taxon>
        <taxon>Ascomycota</taxon>
        <taxon>Pezizomycotina</taxon>
        <taxon>Dothideomycetes</taxon>
        <taxon>Dothideomycetes incertae sedis</taxon>
        <taxon>Botryosphaeriales</taxon>
        <taxon>Botryosphaeriaceae</taxon>
        <taxon>Diplodia</taxon>
    </lineage>
</organism>
<dbReference type="SUPFAM" id="SSF52540">
    <property type="entry name" value="P-loop containing nucleoside triphosphate hydrolases"/>
    <property type="match status" value="1"/>
</dbReference>
<dbReference type="PROSITE" id="PS51192">
    <property type="entry name" value="HELICASE_ATP_BIND_1"/>
    <property type="match status" value="1"/>
</dbReference>
<sequence length="3118" mass="350395">MAIPCLNPEVLGILLNHVVFPEQLPSSREGDTRSLERNLVDGLIKAAEALVPTASDTDRAIWEDVRKTLCVARKLNNDTDSEGLEKNSISNSFRQLASNESLILHVKEQNAGLLVKKTAECIVEFEAFEASPHSRDVLAAEGALQWRFPGAAAAISLDIFTNPSFQESLAGFLEQCSSESFPEFASHTHKAGVELVETREPANPALISQLLMTILEALGRKTKPTLLHKRIRDDVLWGPGSGLPWRRAPYWLVLRVGLVRHLDEKLGPEAGHACYKLILCVMFAQLLCKSTDVVSIELLHNLKAKLARRIAKLQNARRSYEPRAAGIYDRTLPRLEPLFHEAFQSATECINRTWRVTRAAALRRIHRLPLRADPDSLRLTLPNSGPILKSILANRPSSNKARGPSASPGWYGGSSTTKAIVTCYSQLKHIEQEVENGAFATRADGMASREACVSISNAIGRYLSQAGSAYDGLPELQSIKILTVMDMWMVLDKRATGSIRLLLDYGPVVSSRALDVLQLPERHAMYRLRAIQDYLQARERQASSNARTIFDNPHTGSFAVRYYNECDQTGKMANLRRRIEEKSESARIQTIEEWIKLGKTYEELSLQLAQSLCTCETGKKRSKNCPTCKIRRQRKKIKVKIHEDFLPEDQAQTKTIIFELQCPPLFAAYRNAAWNILNNVGYPSLPAPSEKTYDIREYKSLAPFRTASSGSITLASKIKSHLKSHYKFSSVPATIEGVLRPHGMTYSYSDATTRVWCSQDIGPSFAHLCQWTIPQSSPLAQLKTMTGLSVESEGPSSNEILASQSQCPHGVSVHEFTAVQSLFTGRSCRWPSILVELGSSNLNFSSETISLIVAQLAVQAGPGKPGDALRTTHGVFREQSFCARLVDQIGRRLDLIAVNWREAHMMDMLIVLLLRLASLADAPASTGVFRLLEKAQSITHQWMKRLRTELHQATTSEVSQKLSRQMLWAALLCRRACTAFFDQATAPRELQPQALQSVIEASMAVHENFCSDLASLPDSLRLALLRDIRASGRMGRLVQSCIERSPGSLTAAIDSVWPSAEGSETRQYSQPEFIKSSPGQLVMLKVDWQGAAHRQILHYDVVSGGLWIDYKPLSQLPTEYRDNWMMKELFGSQHLLTYPSYMPGMEYMLNFTLGGHQIHFGTREKRLIIRARYRGHTLEFLPRAVFGSLEKPDLPASLVENCIHWFDVDTGVVEARQMPDIWVQKESNWIIDVTSRLARRRNVFLVDPSSTLFNHVASIFHGFEHRARLTVFQPESKDGGLSVELRRLDLSFVVKEKGLLHCRELHADLDPDQDAGTWYGFDSKIVLRDSQNPQRRSILVPLGPLSWKRRGTHVAVHAENGGTYGIFTINTVLGRLDCPAEARLLLFKALLHAYTASIALDPLTRRSGTEEALHCLHSAQNQPWMPLNPAFEQYLSLLAGLAPKRVYYPPGKKVMQQVFWDDRLPPTTQHESFHAAIAAIYQKSMQLSAFSPAESVTMSLEDRGDAHLRKRSSARRSNFWRRDLNCVHPETCCDATYQSRDCQTQSDRRARVWECTTLIDTWSAQFSARPHLARLLRGWPVIHARGEPAVGLLLSNLLGAEAAMEWGSWLSICSSARVADKYLLCFVLGALAFRKAHDMDLVRTLIAFAVLDDLKALELPAWPLYTGFEFRQTPTPSYLSQLMAPFCTPCPGSSTAEKERITSNCHQVATIFASQWPCHSPGLDEIPEEASSFMNFPGAIDAVMSDWVRLKRNFELSEWVSRVQSVLNRLNIGARGYALDTVSDDCKVTPHGHRKSIVPHLEDLLRESCVLPEPAVDGVYDKQRLRIATHEKGIGGRTTTSDKLREHRPLSPELRELRSIIASMISTESEVRSQYAKDLNQSLQALEAARRDTDTQGIAQTPSGRTTISSVDACNAASARLEQISQALEAGKNHAVWLKYGGLWPCISPVTVLERLRTTAKVQFGTGMRDTLIQYGQSITKLQQHLRIDDALMRGRKKAMAEELGDLGHANWSPAEYPDWLLLEIEGNLLIRSHQVDVALSTISPHSGSNSVLQMNMGQGKTSCIIPMVAVALADQKQLVRIVIPRALLAQTAQVLQARLGNLLGREVRSVPFSRRTPTTLDSINTFTRIHQEIMSSCGVIITLPENILSFKLSGTQRLLDGRIEEASCMLKAQKWMERASRDVLDECDFTLSTRTQLIYPSGPQESLDGQPSRWLTAEMLLELVHSHLETLKHDFPHSVRVIKRECGGFPWVYFLRSDAENALVSRLVNQLALGKTRILTLERISKKDYKALKRFIRDIEVHVDDERRLEALFKDRSASRKTIYLLRGLLAHGILILTLKKKWNVQYGLHPMRDPVAVPYHAKGVPSDQAEWGHPDVCILLTCLSFYFAGLNVSQLQKCVLQVLQSDDPASEYGRWVGSSQSLPVQLQEWNVINVDDELQLQDLWKHLRYNVIVIDLFLNHFVFPVHARHFQAQIGASGWDIPLYQPQKPQSSKQTDCWRTPLTTGFSGTNDNRYLLPLTIEQHDLGSLAHTNADVLTYLLQPRNRGYILAAKHGQRLSEEMLLWKAKELGIRVLIDAGAQILEMDNFTLVKNWMRVDTKAKAGLYFNADNKPFIVYRSGTQVPLLASSFANDLRECVVYLDEAHTRGTDLKLPSDARGALTLGLAQTKDHTVQAAMRLRQLATTQSVVFFAPPEVHQSILDHCGKRSTGHIDSRAVVEWLLEQTCRGIEQLQPLYRSQGIDFCCRSEIGIRFPNHIGNKNHRDSFVREIRQVCDHTLQKMYQPRRWETTPQVLEQPSPALTAFLAKLGNQTYDSDSPSSTAFQEVEQEREVAHEVEAIRKTQKPILYEALPYRGLHEDIVLFERTGRPKHESDGYGTVSLAIRHTQTGKKYEAAAAMFDHRLFASTEVFRTVKLEKPDDDFLRPVTWLLWSTQAQTALMVTPEEAEDLISRKRGDEHPLTHLLAYAAPVSRKMSYFNKLDYYAVPAMPASYTMPLWLPIQLGLFAGRLYFEFDEHDAIATFLHGNNMSHGRGSARWQATEQGPVDQDSALPSVASNWLVFLQEWVTARRKGQDFSQTPMGEYDFSSPMDPDRGLDGGIAQEIGNSDSKSCNGDEGE</sequence>
<dbReference type="Pfam" id="PF12359">
    <property type="entry name" value="DUF3645"/>
    <property type="match status" value="1"/>
</dbReference>
<dbReference type="InterPro" id="IPR014001">
    <property type="entry name" value="Helicase_ATP-bd"/>
</dbReference>
<dbReference type="InterPro" id="IPR027417">
    <property type="entry name" value="P-loop_NTPase"/>
</dbReference>
<dbReference type="EMBL" id="MNUE01000078">
    <property type="protein sequence ID" value="OJD29536.1"/>
    <property type="molecule type" value="Genomic_DNA"/>
</dbReference>
<evidence type="ECO:0000256" key="3">
    <source>
        <dbReference type="ARBA" id="ARBA00022670"/>
    </source>
</evidence>
<dbReference type="Pfam" id="PF20255">
    <property type="entry name" value="DUF6606"/>
    <property type="match status" value="1"/>
</dbReference>
<keyword evidence="3" id="KW-0645">Protease</keyword>
<keyword evidence="5" id="KW-0378">Hydrolase</keyword>
<evidence type="ECO:0000259" key="8">
    <source>
        <dbReference type="PROSITE" id="PS51192"/>
    </source>
</evidence>
<evidence type="ECO:0000313" key="9">
    <source>
        <dbReference type="EMBL" id="OJD29536.1"/>
    </source>
</evidence>
<evidence type="ECO:0000313" key="10">
    <source>
        <dbReference type="Proteomes" id="UP000183809"/>
    </source>
</evidence>
<accession>A0A1J9QM45</accession>
<comment type="caution">
    <text evidence="9">The sequence shown here is derived from an EMBL/GenBank/DDBJ whole genome shotgun (WGS) entry which is preliminary data.</text>
</comment>
<dbReference type="InterPro" id="IPR022099">
    <property type="entry name" value="DUF3638"/>
</dbReference>
<protein>
    <recommendedName>
        <fullName evidence="2">ubiquitinyl hydrolase 1</fullName>
        <ecNumber evidence="2">3.4.19.12</ecNumber>
    </recommendedName>
</protein>
<dbReference type="GO" id="GO:0004843">
    <property type="term" value="F:cysteine-type deubiquitinase activity"/>
    <property type="evidence" value="ECO:0007669"/>
    <property type="project" value="UniProtKB-EC"/>
</dbReference>
<dbReference type="InterPro" id="IPR022105">
    <property type="entry name" value="DUF3645"/>
</dbReference>
<name>A0A1J9QM45_9PEZI</name>
<dbReference type="RefSeq" id="XP_020125796.1">
    <property type="nucleotide sequence ID" value="XM_020279093.1"/>
</dbReference>